<proteinExistence type="predicted"/>
<dbReference type="EMBL" id="KZ613783">
    <property type="protein sequence ID" value="PMD62450.1"/>
    <property type="molecule type" value="Genomic_DNA"/>
</dbReference>
<evidence type="ECO:0000259" key="1">
    <source>
        <dbReference type="Pfam" id="PF06985"/>
    </source>
</evidence>
<dbReference type="GeneID" id="36582476"/>
<feature type="domain" description="Heterokaryon incompatibility" evidence="1">
    <location>
        <begin position="60"/>
        <end position="148"/>
    </location>
</feature>
<sequence length="152" mass="16860">MKARLKKFVRVSTGSSAPYRYKSLSLDDSIRVLELKPAASPQIPIHCSLTEIKLSPKAQYEALSYVWGPDEFPETLNLPDGHLKITKNLASALRSLRMTNRPRILWVDAVCINQSDDIEKGSQVGRMASVYKNASGVIAWLGDDSKETPVAM</sequence>
<dbReference type="PANTHER" id="PTHR24148">
    <property type="entry name" value="ANKYRIN REPEAT DOMAIN-CONTAINING PROTEIN 39 HOMOLOG-RELATED"/>
    <property type="match status" value="1"/>
</dbReference>
<feature type="non-terminal residue" evidence="2">
    <location>
        <position position="152"/>
    </location>
</feature>
<evidence type="ECO:0000313" key="2">
    <source>
        <dbReference type="EMBL" id="PMD62450.1"/>
    </source>
</evidence>
<dbReference type="InterPro" id="IPR010730">
    <property type="entry name" value="HET"/>
</dbReference>
<reference evidence="2 3" key="1">
    <citation type="submission" date="2016-04" db="EMBL/GenBank/DDBJ databases">
        <title>A degradative enzymes factory behind the ericoid mycorrhizal symbiosis.</title>
        <authorList>
            <consortium name="DOE Joint Genome Institute"/>
            <person name="Martino E."/>
            <person name="Morin E."/>
            <person name="Grelet G."/>
            <person name="Kuo A."/>
            <person name="Kohler A."/>
            <person name="Daghino S."/>
            <person name="Barry K."/>
            <person name="Choi C."/>
            <person name="Cichocki N."/>
            <person name="Clum A."/>
            <person name="Copeland A."/>
            <person name="Hainaut M."/>
            <person name="Haridas S."/>
            <person name="Labutti K."/>
            <person name="Lindquist E."/>
            <person name="Lipzen A."/>
            <person name="Khouja H.-R."/>
            <person name="Murat C."/>
            <person name="Ohm R."/>
            <person name="Olson A."/>
            <person name="Spatafora J."/>
            <person name="Veneault-Fourrey C."/>
            <person name="Henrissat B."/>
            <person name="Grigoriev I."/>
            <person name="Martin F."/>
            <person name="Perotto S."/>
        </authorList>
    </citation>
    <scope>NUCLEOTIDE SEQUENCE [LARGE SCALE GENOMIC DNA]</scope>
    <source>
        <strain evidence="2 3">E</strain>
    </source>
</reference>
<organism evidence="2 3">
    <name type="scientific">Hyaloscypha bicolor E</name>
    <dbReference type="NCBI Taxonomy" id="1095630"/>
    <lineage>
        <taxon>Eukaryota</taxon>
        <taxon>Fungi</taxon>
        <taxon>Dikarya</taxon>
        <taxon>Ascomycota</taxon>
        <taxon>Pezizomycotina</taxon>
        <taxon>Leotiomycetes</taxon>
        <taxon>Helotiales</taxon>
        <taxon>Hyaloscyphaceae</taxon>
        <taxon>Hyaloscypha</taxon>
        <taxon>Hyaloscypha bicolor</taxon>
    </lineage>
</organism>
<dbReference type="Pfam" id="PF06985">
    <property type="entry name" value="HET"/>
    <property type="match status" value="1"/>
</dbReference>
<dbReference type="OrthoDB" id="3553147at2759"/>
<protein>
    <recommendedName>
        <fullName evidence="1">Heterokaryon incompatibility domain-containing protein</fullName>
    </recommendedName>
</protein>
<keyword evidence="3" id="KW-1185">Reference proteome</keyword>
<accession>A0A2J6THF9</accession>
<dbReference type="RefSeq" id="XP_024739354.1">
    <property type="nucleotide sequence ID" value="XM_024874396.1"/>
</dbReference>
<dbReference type="InParanoid" id="A0A2J6THF9"/>
<name>A0A2J6THF9_9HELO</name>
<gene>
    <name evidence="2" type="ORF">K444DRAFT_524908</name>
</gene>
<dbReference type="PANTHER" id="PTHR24148:SF64">
    <property type="entry name" value="HETEROKARYON INCOMPATIBILITY DOMAIN-CONTAINING PROTEIN"/>
    <property type="match status" value="1"/>
</dbReference>
<dbReference type="InterPro" id="IPR052895">
    <property type="entry name" value="HetReg/Transcr_Mod"/>
</dbReference>
<dbReference type="AlphaFoldDB" id="A0A2J6THF9"/>
<dbReference type="STRING" id="1095630.A0A2J6THF9"/>
<dbReference type="Proteomes" id="UP000235371">
    <property type="component" value="Unassembled WGS sequence"/>
</dbReference>
<evidence type="ECO:0000313" key="3">
    <source>
        <dbReference type="Proteomes" id="UP000235371"/>
    </source>
</evidence>